<gene>
    <name evidence="1" type="ORF">ACJMK2_040071</name>
</gene>
<accession>A0ABD3WDW9</accession>
<evidence type="ECO:0000313" key="2">
    <source>
        <dbReference type="Proteomes" id="UP001634394"/>
    </source>
</evidence>
<dbReference type="Proteomes" id="UP001634394">
    <property type="component" value="Unassembled WGS sequence"/>
</dbReference>
<evidence type="ECO:0000313" key="1">
    <source>
        <dbReference type="EMBL" id="KAL3872119.1"/>
    </source>
</evidence>
<name>A0ABD3WDW9_SINWO</name>
<reference evidence="1 2" key="1">
    <citation type="submission" date="2024-11" db="EMBL/GenBank/DDBJ databases">
        <title>Chromosome-level genome assembly of the freshwater bivalve Anodonta woodiana.</title>
        <authorList>
            <person name="Chen X."/>
        </authorList>
    </citation>
    <scope>NUCLEOTIDE SEQUENCE [LARGE SCALE GENOMIC DNA]</scope>
    <source>
        <strain evidence="1">MN2024</strain>
        <tissue evidence="1">Gills</tissue>
    </source>
</reference>
<keyword evidence="2" id="KW-1185">Reference proteome</keyword>
<comment type="caution">
    <text evidence="1">The sequence shown here is derived from an EMBL/GenBank/DDBJ whole genome shotgun (WGS) entry which is preliminary data.</text>
</comment>
<evidence type="ECO:0008006" key="3">
    <source>
        <dbReference type="Google" id="ProtNLM"/>
    </source>
</evidence>
<organism evidence="1 2">
    <name type="scientific">Sinanodonta woodiana</name>
    <name type="common">Chinese pond mussel</name>
    <name type="synonym">Anodonta woodiana</name>
    <dbReference type="NCBI Taxonomy" id="1069815"/>
    <lineage>
        <taxon>Eukaryota</taxon>
        <taxon>Metazoa</taxon>
        <taxon>Spiralia</taxon>
        <taxon>Lophotrochozoa</taxon>
        <taxon>Mollusca</taxon>
        <taxon>Bivalvia</taxon>
        <taxon>Autobranchia</taxon>
        <taxon>Heteroconchia</taxon>
        <taxon>Palaeoheterodonta</taxon>
        <taxon>Unionida</taxon>
        <taxon>Unionoidea</taxon>
        <taxon>Unionidae</taxon>
        <taxon>Unioninae</taxon>
        <taxon>Sinanodonta</taxon>
    </lineage>
</organism>
<sequence>MSQQSPEFYHHVSERISIILNLIGYSQEDRDRKVRHAIAIELLESIPWTTKSLTYFLFGSRAEGSTGNGLHSDFDILFAHNCTKIILDLSDFQPGHYNLLMVKDEWTHLGM</sequence>
<dbReference type="AlphaFoldDB" id="A0ABD3WDW9"/>
<dbReference type="EMBL" id="JBJQND010000007">
    <property type="protein sequence ID" value="KAL3872119.1"/>
    <property type="molecule type" value="Genomic_DNA"/>
</dbReference>
<protein>
    <recommendedName>
        <fullName evidence="3">Polymerase beta nucleotidyltransferase domain-containing protein</fullName>
    </recommendedName>
</protein>
<proteinExistence type="predicted"/>